<comment type="catalytic activity">
    <reaction evidence="9">
        <text>L-seryl-[protein] + ATP = O-phospho-L-seryl-[protein] + ADP + H(+)</text>
        <dbReference type="Rhea" id="RHEA:17989"/>
        <dbReference type="Rhea" id="RHEA-COMP:9863"/>
        <dbReference type="Rhea" id="RHEA-COMP:11604"/>
        <dbReference type="ChEBI" id="CHEBI:15378"/>
        <dbReference type="ChEBI" id="CHEBI:29999"/>
        <dbReference type="ChEBI" id="CHEBI:30616"/>
        <dbReference type="ChEBI" id="CHEBI:83421"/>
        <dbReference type="ChEBI" id="CHEBI:456216"/>
        <dbReference type="EC" id="2.7.11.1"/>
    </reaction>
</comment>
<dbReference type="PROSITE" id="PS00108">
    <property type="entry name" value="PROTEIN_KINASE_ST"/>
    <property type="match status" value="1"/>
</dbReference>
<sequence>METGKADTSSGKSSQKIPFRAPQEPFTAKDFVYGKLLGLGSYSKVIRATKKDTGVTYALKIMDKLHIVKENKTAYVKLERVILDQLDHPGVVKLFFTFQDAHYLYMGLECCEGGELFDQIQRKKSLSLNEARFYASELVEVMEYLHGQGLIHRDLKPENLLLTKDGHLKVADFGSAKTMRSFNGLVQNVKDDKSGALVGTAEYVSPEVLDGHPVTTGADLWAFGCILYQMLVGRPPFKCATEYLTFQKVMARDFILPDFLSPEAKDLINKLLDMDPSKRPGADPNGFATLKAHPFFQGIQWSELWKLPAPPIALPSDSESTEDEGTGDDEDEELDPDWAFAHLGGTDKLVNKLSNLDVNDSQASSNQTSCASAGRSKNSADPSQGFRVHARTSFHDKRVSHEKGSISSKDNSKCRCWFLKAICSRFRLRFMQLCQLEHIALKMKEAWLGSGRMLLKQPKEDEILGMVL</sequence>
<dbReference type="SMART" id="SM00220">
    <property type="entry name" value="S_TKc"/>
    <property type="match status" value="1"/>
</dbReference>
<evidence type="ECO:0000256" key="6">
    <source>
        <dbReference type="ARBA" id="ARBA00022777"/>
    </source>
</evidence>
<dbReference type="InterPro" id="IPR050236">
    <property type="entry name" value="Ser_Thr_kinase_AGC"/>
</dbReference>
<feature type="region of interest" description="Disordered" evidence="12">
    <location>
        <begin position="360"/>
        <end position="386"/>
    </location>
</feature>
<feature type="compositionally biased region" description="Polar residues" evidence="12">
    <location>
        <begin position="360"/>
        <end position="382"/>
    </location>
</feature>
<evidence type="ECO:0000256" key="10">
    <source>
        <dbReference type="PROSITE-ProRule" id="PRU10141"/>
    </source>
</evidence>
<dbReference type="InterPro" id="IPR011009">
    <property type="entry name" value="Kinase-like_dom_sf"/>
</dbReference>
<keyword evidence="6" id="KW-0418">Kinase</keyword>
<comment type="caution">
    <text evidence="14">The sequence shown here is derived from an EMBL/GenBank/DDBJ whole genome shotgun (WGS) entry which is preliminary data.</text>
</comment>
<name>A0A9D4VFB5_ADICA</name>
<feature type="region of interest" description="Disordered" evidence="12">
    <location>
        <begin position="312"/>
        <end position="334"/>
    </location>
</feature>
<keyword evidence="3 11" id="KW-0723">Serine/threonine-protein kinase</keyword>
<dbReference type="EMBL" id="JABFUD020000001">
    <property type="protein sequence ID" value="KAI5084453.1"/>
    <property type="molecule type" value="Genomic_DNA"/>
</dbReference>
<evidence type="ECO:0000256" key="12">
    <source>
        <dbReference type="SAM" id="MobiDB-lite"/>
    </source>
</evidence>
<evidence type="ECO:0000313" key="14">
    <source>
        <dbReference type="EMBL" id="KAI5084453.1"/>
    </source>
</evidence>
<keyword evidence="5 10" id="KW-0547">Nucleotide-binding</keyword>
<dbReference type="CDD" id="cd05581">
    <property type="entry name" value="STKc_PDK1"/>
    <property type="match status" value="1"/>
</dbReference>
<dbReference type="InterPro" id="IPR008271">
    <property type="entry name" value="Ser/Thr_kinase_AS"/>
</dbReference>
<feature type="binding site" evidence="10">
    <location>
        <position position="60"/>
    </location>
    <ligand>
        <name>ATP</name>
        <dbReference type="ChEBI" id="CHEBI:30616"/>
    </ligand>
</feature>
<keyword evidence="7 10" id="KW-0067">ATP-binding</keyword>
<evidence type="ECO:0000256" key="3">
    <source>
        <dbReference type="ARBA" id="ARBA00022527"/>
    </source>
</evidence>
<evidence type="ECO:0000256" key="11">
    <source>
        <dbReference type="RuleBase" id="RU000304"/>
    </source>
</evidence>
<dbReference type="GO" id="GO:0004674">
    <property type="term" value="F:protein serine/threonine kinase activity"/>
    <property type="evidence" value="ECO:0007669"/>
    <property type="project" value="UniProtKB-KW"/>
</dbReference>
<evidence type="ECO:0000259" key="13">
    <source>
        <dbReference type="PROSITE" id="PS50011"/>
    </source>
</evidence>
<accession>A0A9D4VFB5</accession>
<comment type="similarity">
    <text evidence="1">Belongs to the protein kinase superfamily. AGC Ser/Thr protein kinase family. PDPK1 subfamily.</text>
</comment>
<organism evidence="14 15">
    <name type="scientific">Adiantum capillus-veneris</name>
    <name type="common">Maidenhair fern</name>
    <dbReference type="NCBI Taxonomy" id="13818"/>
    <lineage>
        <taxon>Eukaryota</taxon>
        <taxon>Viridiplantae</taxon>
        <taxon>Streptophyta</taxon>
        <taxon>Embryophyta</taxon>
        <taxon>Tracheophyta</taxon>
        <taxon>Polypodiopsida</taxon>
        <taxon>Polypodiidae</taxon>
        <taxon>Polypodiales</taxon>
        <taxon>Pteridineae</taxon>
        <taxon>Pteridaceae</taxon>
        <taxon>Vittarioideae</taxon>
        <taxon>Adiantum</taxon>
    </lineage>
</organism>
<dbReference type="PROSITE" id="PS50011">
    <property type="entry name" value="PROTEIN_KINASE_DOM"/>
    <property type="match status" value="1"/>
</dbReference>
<keyword evidence="4" id="KW-0808">Transferase</keyword>
<dbReference type="Gene3D" id="3.30.200.20">
    <property type="entry name" value="Phosphorylase Kinase, domain 1"/>
    <property type="match status" value="1"/>
</dbReference>
<dbReference type="InterPro" id="IPR039046">
    <property type="entry name" value="PDPK1"/>
</dbReference>
<evidence type="ECO:0000256" key="9">
    <source>
        <dbReference type="ARBA" id="ARBA00048679"/>
    </source>
</evidence>
<dbReference type="PANTHER" id="PTHR24356:SF163">
    <property type="entry name" value="3-PHOSPHOINOSITIDE-DEPENDENT PROTEIN KINASE 1-RELATED"/>
    <property type="match status" value="1"/>
</dbReference>
<keyword evidence="15" id="KW-1185">Reference proteome</keyword>
<dbReference type="GO" id="GO:0035556">
    <property type="term" value="P:intracellular signal transduction"/>
    <property type="evidence" value="ECO:0007669"/>
    <property type="project" value="TreeGrafter"/>
</dbReference>
<evidence type="ECO:0000256" key="8">
    <source>
        <dbReference type="ARBA" id="ARBA00047899"/>
    </source>
</evidence>
<dbReference type="SUPFAM" id="SSF56112">
    <property type="entry name" value="Protein kinase-like (PK-like)"/>
    <property type="match status" value="1"/>
</dbReference>
<feature type="compositionally biased region" description="Acidic residues" evidence="12">
    <location>
        <begin position="319"/>
        <end position="334"/>
    </location>
</feature>
<evidence type="ECO:0000313" key="15">
    <source>
        <dbReference type="Proteomes" id="UP000886520"/>
    </source>
</evidence>
<protein>
    <recommendedName>
        <fullName evidence="2">non-specific serine/threonine protein kinase</fullName>
        <ecNumber evidence="2">2.7.11.1</ecNumber>
    </recommendedName>
</protein>
<dbReference type="Proteomes" id="UP000886520">
    <property type="component" value="Chromosome 1"/>
</dbReference>
<dbReference type="FunFam" id="1.10.510.10:FF:000330">
    <property type="entry name" value="3-phosphoinositide-dependent protein kinase 2-like"/>
    <property type="match status" value="1"/>
</dbReference>
<evidence type="ECO:0000256" key="7">
    <source>
        <dbReference type="ARBA" id="ARBA00022840"/>
    </source>
</evidence>
<dbReference type="OrthoDB" id="347657at2759"/>
<dbReference type="InterPro" id="IPR017441">
    <property type="entry name" value="Protein_kinase_ATP_BS"/>
</dbReference>
<dbReference type="Gene3D" id="1.10.510.10">
    <property type="entry name" value="Transferase(Phosphotransferase) domain 1"/>
    <property type="match status" value="1"/>
</dbReference>
<dbReference type="PROSITE" id="PS00107">
    <property type="entry name" value="PROTEIN_KINASE_ATP"/>
    <property type="match status" value="1"/>
</dbReference>
<evidence type="ECO:0000256" key="1">
    <source>
        <dbReference type="ARBA" id="ARBA00010006"/>
    </source>
</evidence>
<evidence type="ECO:0000256" key="2">
    <source>
        <dbReference type="ARBA" id="ARBA00012513"/>
    </source>
</evidence>
<dbReference type="AlphaFoldDB" id="A0A9D4VFB5"/>
<dbReference type="GO" id="GO:0005524">
    <property type="term" value="F:ATP binding"/>
    <property type="evidence" value="ECO:0007669"/>
    <property type="project" value="UniProtKB-UniRule"/>
</dbReference>
<evidence type="ECO:0000256" key="5">
    <source>
        <dbReference type="ARBA" id="ARBA00022741"/>
    </source>
</evidence>
<feature type="domain" description="Protein kinase" evidence="13">
    <location>
        <begin position="31"/>
        <end position="296"/>
    </location>
</feature>
<reference evidence="14" key="1">
    <citation type="submission" date="2021-01" db="EMBL/GenBank/DDBJ databases">
        <title>Adiantum capillus-veneris genome.</title>
        <authorList>
            <person name="Fang Y."/>
            <person name="Liao Q."/>
        </authorList>
    </citation>
    <scope>NUCLEOTIDE SEQUENCE</scope>
    <source>
        <strain evidence="14">H3</strain>
        <tissue evidence="14">Leaf</tissue>
    </source>
</reference>
<proteinExistence type="inferred from homology"/>
<evidence type="ECO:0000256" key="4">
    <source>
        <dbReference type="ARBA" id="ARBA00022679"/>
    </source>
</evidence>
<gene>
    <name evidence="14" type="ORF">GOP47_0000622</name>
</gene>
<comment type="catalytic activity">
    <reaction evidence="8">
        <text>L-threonyl-[protein] + ATP = O-phospho-L-threonyl-[protein] + ADP + H(+)</text>
        <dbReference type="Rhea" id="RHEA:46608"/>
        <dbReference type="Rhea" id="RHEA-COMP:11060"/>
        <dbReference type="Rhea" id="RHEA-COMP:11605"/>
        <dbReference type="ChEBI" id="CHEBI:15378"/>
        <dbReference type="ChEBI" id="CHEBI:30013"/>
        <dbReference type="ChEBI" id="CHEBI:30616"/>
        <dbReference type="ChEBI" id="CHEBI:61977"/>
        <dbReference type="ChEBI" id="CHEBI:456216"/>
        <dbReference type="EC" id="2.7.11.1"/>
    </reaction>
</comment>
<dbReference type="PANTHER" id="PTHR24356">
    <property type="entry name" value="SERINE/THREONINE-PROTEIN KINASE"/>
    <property type="match status" value="1"/>
</dbReference>
<dbReference type="Pfam" id="PF00069">
    <property type="entry name" value="Pkinase"/>
    <property type="match status" value="1"/>
</dbReference>
<dbReference type="InterPro" id="IPR000719">
    <property type="entry name" value="Prot_kinase_dom"/>
</dbReference>
<dbReference type="EC" id="2.7.11.1" evidence="2"/>
<dbReference type="FunFam" id="3.30.200.20:FF:000191">
    <property type="entry name" value="3-phosphoinositide-dependent protein kinase 2-like"/>
    <property type="match status" value="1"/>
</dbReference>